<evidence type="ECO:0000256" key="1">
    <source>
        <dbReference type="SAM" id="MobiDB-lite"/>
    </source>
</evidence>
<proteinExistence type="predicted"/>
<keyword evidence="2" id="KW-1185">Reference proteome</keyword>
<feature type="region of interest" description="Disordered" evidence="1">
    <location>
        <begin position="1"/>
        <end position="70"/>
    </location>
</feature>
<dbReference type="WBParaSite" id="PgR019_g100_t01">
    <property type="protein sequence ID" value="PgR019_g100_t01"/>
    <property type="gene ID" value="PgR019_g100"/>
</dbReference>
<feature type="compositionally biased region" description="Basic residues" evidence="1">
    <location>
        <begin position="153"/>
        <end position="163"/>
    </location>
</feature>
<feature type="compositionally biased region" description="Basic and acidic residues" evidence="1">
    <location>
        <begin position="133"/>
        <end position="152"/>
    </location>
</feature>
<dbReference type="AlphaFoldDB" id="A0A915B0M3"/>
<sequence length="631" mass="69090">MAREKVSGTTADEAAASNEERPSAPTSRSNIPMKKKLSNKRSGEMAGGGGNELSANSGTYQSFGRKGSGYNGGFTGSSFTHTGFKGATQRGNKTLGWYLNDGLFTATSNESHSSKNNSERGSTSPPAATDSVDEMKDASNRDNRTHMEDEKKRGKRIRQRPPKKMVDLKTRVDSIGNSEDIHDAKSAPRNEHNKDDYWYYDPTTDGFYYENMGSRGWRRRLPVSAQKRLKIEQEMYAAFLRDPSQFACYQADLFGFGSCMGAMNTVYYAPQIKYYDPASDGYYFEMPSVDGWKKRQPNSSSTSSSGSGSGSSTNGYRGGSFMRSAFLRQESPQVTSYGAALARGQLPPAYTVADSAIASQDPFSSGASSMSTLSSLSEGTPTPPPRTQFSTSNGNSSSLFPDDEDLTDYLAEQYDRALQLNEVISDDNTNDIASSNPPSLQLPSYLFQKTEPATYGDVAATSCDVEDLENRPPNKEFQELECKRPGTLHLRTPLEDEATNESGLKENKKRTGHELLLNFNADKFIADIAYYGSNVERVLRDLAALKTPVTSSTVCSADSPHTPAVYNTFPDWAKPSEGQTNTSDEWWLGETASAYIDDIWSGGATSCSNTKSKLSIWRDAELLTAVPCDNN</sequence>
<feature type="compositionally biased region" description="Basic and acidic residues" evidence="1">
    <location>
        <begin position="179"/>
        <end position="188"/>
    </location>
</feature>
<feature type="compositionally biased region" description="Low complexity" evidence="1">
    <location>
        <begin position="364"/>
        <end position="377"/>
    </location>
</feature>
<organism evidence="2 3">
    <name type="scientific">Parascaris univalens</name>
    <name type="common">Nematode worm</name>
    <dbReference type="NCBI Taxonomy" id="6257"/>
    <lineage>
        <taxon>Eukaryota</taxon>
        <taxon>Metazoa</taxon>
        <taxon>Ecdysozoa</taxon>
        <taxon>Nematoda</taxon>
        <taxon>Chromadorea</taxon>
        <taxon>Rhabditida</taxon>
        <taxon>Spirurina</taxon>
        <taxon>Ascaridomorpha</taxon>
        <taxon>Ascaridoidea</taxon>
        <taxon>Ascarididae</taxon>
        <taxon>Parascaris</taxon>
    </lineage>
</organism>
<protein>
    <submittedName>
        <fullName evidence="3">LITAF domain-containing protein</fullName>
    </submittedName>
</protein>
<reference evidence="3" key="1">
    <citation type="submission" date="2022-11" db="UniProtKB">
        <authorList>
            <consortium name="WormBaseParasite"/>
        </authorList>
    </citation>
    <scope>IDENTIFICATION</scope>
</reference>
<evidence type="ECO:0000313" key="2">
    <source>
        <dbReference type="Proteomes" id="UP000887569"/>
    </source>
</evidence>
<name>A0A915B0M3_PARUN</name>
<feature type="region of interest" description="Disordered" evidence="1">
    <location>
        <begin position="361"/>
        <end position="403"/>
    </location>
</feature>
<feature type="region of interest" description="Disordered" evidence="1">
    <location>
        <begin position="108"/>
        <end position="188"/>
    </location>
</feature>
<feature type="region of interest" description="Disordered" evidence="1">
    <location>
        <begin position="294"/>
        <end position="314"/>
    </location>
</feature>
<dbReference type="Proteomes" id="UP000887569">
    <property type="component" value="Unplaced"/>
</dbReference>
<accession>A0A915B0M3</accession>
<evidence type="ECO:0000313" key="3">
    <source>
        <dbReference type="WBParaSite" id="PgR019_g100_t01"/>
    </source>
</evidence>
<feature type="compositionally biased region" description="Polar residues" evidence="1">
    <location>
        <begin position="53"/>
        <end position="62"/>
    </location>
</feature>
<feature type="compositionally biased region" description="Polar residues" evidence="1">
    <location>
        <begin position="387"/>
        <end position="399"/>
    </location>
</feature>
<feature type="compositionally biased region" description="Low complexity" evidence="1">
    <location>
        <begin position="298"/>
        <end position="314"/>
    </location>
</feature>